<keyword evidence="7" id="KW-0472">Membrane</keyword>
<dbReference type="SUPFAM" id="SSF53187">
    <property type="entry name" value="Zn-dependent exopeptidases"/>
    <property type="match status" value="1"/>
</dbReference>
<dbReference type="EMBL" id="CAFBMG010000054">
    <property type="protein sequence ID" value="CAB4901320.1"/>
    <property type="molecule type" value="Genomic_DNA"/>
</dbReference>
<evidence type="ECO:0000256" key="4">
    <source>
        <dbReference type="ARBA" id="ARBA00022438"/>
    </source>
</evidence>
<dbReference type="InterPro" id="IPR043472">
    <property type="entry name" value="Macro_dom-like"/>
</dbReference>
<protein>
    <recommendedName>
        <fullName evidence="3">leucyl aminopeptidase</fullName>
        <ecNumber evidence="3">3.4.11.1</ecNumber>
    </recommendedName>
</protein>
<dbReference type="CDD" id="cd00433">
    <property type="entry name" value="Peptidase_M17"/>
    <property type="match status" value="1"/>
</dbReference>
<evidence type="ECO:0000256" key="1">
    <source>
        <dbReference type="ARBA" id="ARBA00000135"/>
    </source>
</evidence>
<dbReference type="PANTHER" id="PTHR11963:SF23">
    <property type="entry name" value="CYTOSOL AMINOPEPTIDASE"/>
    <property type="match status" value="1"/>
</dbReference>
<evidence type="ECO:0000256" key="3">
    <source>
        <dbReference type="ARBA" id="ARBA00012565"/>
    </source>
</evidence>
<keyword evidence="7" id="KW-0812">Transmembrane</keyword>
<reference evidence="9" key="1">
    <citation type="submission" date="2020-05" db="EMBL/GenBank/DDBJ databases">
        <authorList>
            <person name="Chiriac C."/>
            <person name="Salcher M."/>
            <person name="Ghai R."/>
            <person name="Kavagutti S V."/>
        </authorList>
    </citation>
    <scope>NUCLEOTIDE SEQUENCE</scope>
</reference>
<feature type="transmembrane region" description="Helical" evidence="7">
    <location>
        <begin position="283"/>
        <end position="306"/>
    </location>
</feature>
<dbReference type="PROSITE" id="PS00631">
    <property type="entry name" value="CYTOSOL_AP"/>
    <property type="match status" value="1"/>
</dbReference>
<dbReference type="InterPro" id="IPR008283">
    <property type="entry name" value="Peptidase_M17_N"/>
</dbReference>
<keyword evidence="4" id="KW-0031">Aminopeptidase</keyword>
<dbReference type="GO" id="GO:0030145">
    <property type="term" value="F:manganese ion binding"/>
    <property type="evidence" value="ECO:0007669"/>
    <property type="project" value="InterPro"/>
</dbReference>
<organism evidence="9">
    <name type="scientific">freshwater metagenome</name>
    <dbReference type="NCBI Taxonomy" id="449393"/>
    <lineage>
        <taxon>unclassified sequences</taxon>
        <taxon>metagenomes</taxon>
        <taxon>ecological metagenomes</taxon>
    </lineage>
</organism>
<sequence length="497" mass="51155">MSAPVSVKIAKTAPTSATAIAVTACSDRLGKIPGVRKAALTRAGFTGAVGTSLVLNDGESTRVLLGLGPSDSAGAAQLRTAAAVFARSVSSHRKVAFEFPTQSDLPELDPEDGVRAVTEGLILGSYSFDIYKPKAAEKPRTDSATIAVAEELTAARSAAQRGTATAEAVCFARDLVNEPGGSLTPTVFADRAAERAREVGLTAEIMGEDEILALGLGGLIAVNLGSEEPARFLKLTYEPAAELTDSLADGPSTVALVGKGITFDSGGLSLKPAESMMEMKCDMAGAAAVIGAMTALASLGVAVRVISFTPMTDNMTGGKAQRPGDVYTARNGTTVEVLNTDAEGRLVLAEALVLACEEEPAAVIDLATLTGACMVALGTKIAGLMGNDKEFSEKVAQAAGAAGERVWELPLPSDYRKSLDSSVADLKNIGSGRMGGAMTAGLFLQEFVQEGTPWVHLDIAGPAFLDAPDGEYPKGGTGFGVRTLLQLLETWSEAPES</sequence>
<gene>
    <name evidence="9" type="ORF">UFOPK3519_00847</name>
</gene>
<dbReference type="PRINTS" id="PR00481">
    <property type="entry name" value="LAMNOPPTDASE"/>
</dbReference>
<evidence type="ECO:0000256" key="7">
    <source>
        <dbReference type="SAM" id="Phobius"/>
    </source>
</evidence>
<keyword evidence="6" id="KW-0378">Hydrolase</keyword>
<evidence type="ECO:0000256" key="2">
    <source>
        <dbReference type="ARBA" id="ARBA00009528"/>
    </source>
</evidence>
<keyword evidence="7" id="KW-1133">Transmembrane helix</keyword>
<dbReference type="InterPro" id="IPR023042">
    <property type="entry name" value="Peptidase_M17_leu_NH2_pept"/>
</dbReference>
<dbReference type="InterPro" id="IPR000819">
    <property type="entry name" value="Peptidase_M17_C"/>
</dbReference>
<dbReference type="Gene3D" id="3.40.630.10">
    <property type="entry name" value="Zn peptidases"/>
    <property type="match status" value="1"/>
</dbReference>
<dbReference type="SUPFAM" id="SSF52949">
    <property type="entry name" value="Macro domain-like"/>
    <property type="match status" value="1"/>
</dbReference>
<evidence type="ECO:0000256" key="6">
    <source>
        <dbReference type="ARBA" id="ARBA00022801"/>
    </source>
</evidence>
<comment type="similarity">
    <text evidence="2">Belongs to the peptidase M17 family.</text>
</comment>
<dbReference type="NCBIfam" id="NF002073">
    <property type="entry name" value="PRK00913.1-2"/>
    <property type="match status" value="1"/>
</dbReference>
<dbReference type="EC" id="3.4.11.1" evidence="3"/>
<dbReference type="GO" id="GO:0006508">
    <property type="term" value="P:proteolysis"/>
    <property type="evidence" value="ECO:0007669"/>
    <property type="project" value="UniProtKB-KW"/>
</dbReference>
<accession>A0A6J7G9L6</accession>
<dbReference type="Pfam" id="PF00883">
    <property type="entry name" value="Peptidase_M17"/>
    <property type="match status" value="1"/>
</dbReference>
<dbReference type="AlphaFoldDB" id="A0A6J7G9L6"/>
<evidence type="ECO:0000259" key="8">
    <source>
        <dbReference type="PROSITE" id="PS00631"/>
    </source>
</evidence>
<evidence type="ECO:0000313" key="9">
    <source>
        <dbReference type="EMBL" id="CAB4901320.1"/>
    </source>
</evidence>
<dbReference type="PANTHER" id="PTHR11963">
    <property type="entry name" value="LEUCINE AMINOPEPTIDASE-RELATED"/>
    <property type="match status" value="1"/>
</dbReference>
<keyword evidence="5" id="KW-0645">Protease</keyword>
<dbReference type="Gene3D" id="3.40.220.10">
    <property type="entry name" value="Leucine Aminopeptidase, subunit E, domain 1"/>
    <property type="match status" value="1"/>
</dbReference>
<name>A0A6J7G9L6_9ZZZZ</name>
<feature type="domain" description="Cytosol aminopeptidase" evidence="8">
    <location>
        <begin position="339"/>
        <end position="346"/>
    </location>
</feature>
<dbReference type="GO" id="GO:0070006">
    <property type="term" value="F:metalloaminopeptidase activity"/>
    <property type="evidence" value="ECO:0007669"/>
    <property type="project" value="InterPro"/>
</dbReference>
<dbReference type="HAMAP" id="MF_00181">
    <property type="entry name" value="Cytosol_peptidase_M17"/>
    <property type="match status" value="1"/>
</dbReference>
<dbReference type="InterPro" id="IPR011356">
    <property type="entry name" value="Leucine_aapep/pepB"/>
</dbReference>
<proteinExistence type="inferred from homology"/>
<evidence type="ECO:0000256" key="5">
    <source>
        <dbReference type="ARBA" id="ARBA00022670"/>
    </source>
</evidence>
<comment type="catalytic activity">
    <reaction evidence="1">
        <text>Release of an N-terminal amino acid, Xaa-|-Yaa-, in which Xaa is preferably Leu, but may be other amino acids including Pro although not Arg or Lys, and Yaa may be Pro. Amino acid amides and methyl esters are also readily hydrolyzed, but rates on arylamides are exceedingly low.</text>
        <dbReference type="EC" id="3.4.11.1"/>
    </reaction>
</comment>
<dbReference type="GO" id="GO:0005737">
    <property type="term" value="C:cytoplasm"/>
    <property type="evidence" value="ECO:0007669"/>
    <property type="project" value="InterPro"/>
</dbReference>
<dbReference type="Pfam" id="PF02789">
    <property type="entry name" value="Peptidase_M17_N"/>
    <property type="match status" value="1"/>
</dbReference>